<dbReference type="Ensembl" id="ENSFCTT00005028441.1">
    <property type="protein sequence ID" value="ENSFCTP00005018531.1"/>
    <property type="gene ID" value="ENSFCTG00005010189.1"/>
</dbReference>
<name>A0ABI7X7L4_FELCA</name>
<gene>
    <name evidence="1" type="primary">TLR4</name>
</gene>
<sequence>MMPPTRLAGTLIPAMAFLSCLRPESWDPCVEV</sequence>
<proteinExistence type="predicted"/>
<accession>A0ABI7X7L4</accession>
<dbReference type="Proteomes" id="UP000823872">
    <property type="component" value="Chromosome D4"/>
</dbReference>
<reference evidence="1 2" key="1">
    <citation type="submission" date="2021-02" db="EMBL/GenBank/DDBJ databases">
        <title>Safari Cat Assemblies.</title>
        <authorList>
            <person name="Bredemeyer K.R."/>
            <person name="Murphy W.J."/>
        </authorList>
    </citation>
    <scope>NUCLEOTIDE SEQUENCE [LARGE SCALE GENOMIC DNA]</scope>
</reference>
<evidence type="ECO:0000313" key="2">
    <source>
        <dbReference type="Proteomes" id="UP000823872"/>
    </source>
</evidence>
<dbReference type="PROSITE" id="PS51257">
    <property type="entry name" value="PROKAR_LIPOPROTEIN"/>
    <property type="match status" value="1"/>
</dbReference>
<reference evidence="1" key="2">
    <citation type="submission" date="2025-08" db="UniProtKB">
        <authorList>
            <consortium name="Ensembl"/>
        </authorList>
    </citation>
    <scope>IDENTIFICATION</scope>
    <source>
        <strain evidence="1">breed Abyssinian</strain>
    </source>
</reference>
<dbReference type="GeneTree" id="ENSGT00940000160778"/>
<reference evidence="1" key="3">
    <citation type="submission" date="2025-09" db="UniProtKB">
        <authorList>
            <consortium name="Ensembl"/>
        </authorList>
    </citation>
    <scope>IDENTIFICATION</scope>
    <source>
        <strain evidence="1">breed Abyssinian</strain>
    </source>
</reference>
<protein>
    <submittedName>
        <fullName evidence="1">Toll-like receptor 4</fullName>
    </submittedName>
</protein>
<keyword evidence="2" id="KW-1185">Reference proteome</keyword>
<organism evidence="1 2">
    <name type="scientific">Felis catus</name>
    <name type="common">Cat</name>
    <name type="synonym">Felis silvestris catus</name>
    <dbReference type="NCBI Taxonomy" id="9685"/>
    <lineage>
        <taxon>Eukaryota</taxon>
        <taxon>Metazoa</taxon>
        <taxon>Chordata</taxon>
        <taxon>Craniata</taxon>
        <taxon>Vertebrata</taxon>
        <taxon>Euteleostomi</taxon>
        <taxon>Mammalia</taxon>
        <taxon>Eutheria</taxon>
        <taxon>Laurasiatheria</taxon>
        <taxon>Carnivora</taxon>
        <taxon>Feliformia</taxon>
        <taxon>Felidae</taxon>
        <taxon>Felinae</taxon>
        <taxon>Felis</taxon>
    </lineage>
</organism>
<evidence type="ECO:0000313" key="1">
    <source>
        <dbReference type="Ensembl" id="ENSFCTP00005018531.1"/>
    </source>
</evidence>